<organism evidence="1 2">
    <name type="scientific">Drechslerella dactyloides</name>
    <name type="common">Nematode-trapping fungus</name>
    <name type="synonym">Arthrobotrys dactyloides</name>
    <dbReference type="NCBI Taxonomy" id="74499"/>
    <lineage>
        <taxon>Eukaryota</taxon>
        <taxon>Fungi</taxon>
        <taxon>Dikarya</taxon>
        <taxon>Ascomycota</taxon>
        <taxon>Pezizomycotina</taxon>
        <taxon>Orbiliomycetes</taxon>
        <taxon>Orbiliales</taxon>
        <taxon>Orbiliaceae</taxon>
        <taxon>Drechslerella</taxon>
    </lineage>
</organism>
<gene>
    <name evidence="1" type="ORF">Dda_6495</name>
</gene>
<name>A0AAD6IUV7_DREDA</name>
<evidence type="ECO:0000313" key="2">
    <source>
        <dbReference type="Proteomes" id="UP001221413"/>
    </source>
</evidence>
<comment type="caution">
    <text evidence="1">The sequence shown here is derived from an EMBL/GenBank/DDBJ whole genome shotgun (WGS) entry which is preliminary data.</text>
</comment>
<dbReference type="EMBL" id="JAQGDS010000008">
    <property type="protein sequence ID" value="KAJ6258454.1"/>
    <property type="molecule type" value="Genomic_DNA"/>
</dbReference>
<proteinExistence type="predicted"/>
<dbReference type="AlphaFoldDB" id="A0AAD6IUV7"/>
<protein>
    <submittedName>
        <fullName evidence="1">Uncharacterized protein</fullName>
    </submittedName>
</protein>
<dbReference type="Proteomes" id="UP001221413">
    <property type="component" value="Unassembled WGS sequence"/>
</dbReference>
<sequence>MSRVRADRCARNDGGTANPVSECYQLKERNIWYAMREAMLLPGPSRQERQRRGGDDVARLMVMSLMFPQQLLLQLAAGE</sequence>
<reference evidence="1" key="1">
    <citation type="submission" date="2023-01" db="EMBL/GenBank/DDBJ databases">
        <title>The chitinases involved in constricting ring structure development in the nematode-trapping fungus Drechslerella dactyloides.</title>
        <authorList>
            <person name="Wang R."/>
            <person name="Zhang L."/>
            <person name="Tang P."/>
            <person name="Li S."/>
            <person name="Liang L."/>
        </authorList>
    </citation>
    <scope>NUCLEOTIDE SEQUENCE</scope>
    <source>
        <strain evidence="1">YMF1.00031</strain>
    </source>
</reference>
<evidence type="ECO:0000313" key="1">
    <source>
        <dbReference type="EMBL" id="KAJ6258454.1"/>
    </source>
</evidence>
<keyword evidence="2" id="KW-1185">Reference proteome</keyword>
<accession>A0AAD6IUV7</accession>